<proteinExistence type="predicted"/>
<dbReference type="Proteomes" id="UP000707356">
    <property type="component" value="Unassembled WGS sequence"/>
</dbReference>
<evidence type="ECO:0000313" key="3">
    <source>
        <dbReference type="Proteomes" id="UP000707356"/>
    </source>
</evidence>
<organism evidence="2 3">
    <name type="scientific">Pegethrix bostrychoides GSE-TBD4-15B</name>
    <dbReference type="NCBI Taxonomy" id="2839662"/>
    <lineage>
        <taxon>Bacteria</taxon>
        <taxon>Bacillati</taxon>
        <taxon>Cyanobacteriota</taxon>
        <taxon>Cyanophyceae</taxon>
        <taxon>Oculatellales</taxon>
        <taxon>Oculatellaceae</taxon>
        <taxon>Pegethrix</taxon>
    </lineage>
</organism>
<comment type="caution">
    <text evidence="2">The sequence shown here is derived from an EMBL/GenBank/DDBJ whole genome shotgun (WGS) entry which is preliminary data.</text>
</comment>
<keyword evidence="1" id="KW-0472">Membrane</keyword>
<accession>A0A951PA49</accession>
<keyword evidence="1" id="KW-0812">Transmembrane</keyword>
<dbReference type="EMBL" id="JAHHHV010000040">
    <property type="protein sequence ID" value="MBW4465355.1"/>
    <property type="molecule type" value="Genomic_DNA"/>
</dbReference>
<gene>
    <name evidence="2" type="ORF">KME07_07935</name>
</gene>
<name>A0A951PA49_9CYAN</name>
<evidence type="ECO:0000256" key="1">
    <source>
        <dbReference type="SAM" id="Phobius"/>
    </source>
</evidence>
<feature type="transmembrane region" description="Helical" evidence="1">
    <location>
        <begin position="63"/>
        <end position="91"/>
    </location>
</feature>
<feature type="transmembrane region" description="Helical" evidence="1">
    <location>
        <begin position="6"/>
        <end position="24"/>
    </location>
</feature>
<evidence type="ECO:0000313" key="2">
    <source>
        <dbReference type="EMBL" id="MBW4465355.1"/>
    </source>
</evidence>
<dbReference type="AlphaFoldDB" id="A0A951PA49"/>
<sequence>MNIPQLVIRLLIAIVCAGLADLLVPRRVPGGLAGLVLLGLAGIWFGEWSFALLKQEFGLSFAFLYWQIQGVLIVPAVIGCAILLYVVTAFIQWARYS</sequence>
<protein>
    <submittedName>
        <fullName evidence="2">Uncharacterized protein</fullName>
    </submittedName>
</protein>
<reference evidence="2" key="2">
    <citation type="journal article" date="2022" name="Microbiol. Resour. Announc.">
        <title>Metagenome Sequencing to Explore Phylogenomics of Terrestrial Cyanobacteria.</title>
        <authorList>
            <person name="Ward R.D."/>
            <person name="Stajich J.E."/>
            <person name="Johansen J.R."/>
            <person name="Huntemann M."/>
            <person name="Clum A."/>
            <person name="Foster B."/>
            <person name="Foster B."/>
            <person name="Roux S."/>
            <person name="Palaniappan K."/>
            <person name="Varghese N."/>
            <person name="Mukherjee S."/>
            <person name="Reddy T.B.K."/>
            <person name="Daum C."/>
            <person name="Copeland A."/>
            <person name="Chen I.A."/>
            <person name="Ivanova N.N."/>
            <person name="Kyrpides N.C."/>
            <person name="Shapiro N."/>
            <person name="Eloe-Fadrosh E.A."/>
            <person name="Pietrasiak N."/>
        </authorList>
    </citation>
    <scope>NUCLEOTIDE SEQUENCE</scope>
    <source>
        <strain evidence="2">GSE-TBD4-15B</strain>
    </source>
</reference>
<reference evidence="2" key="1">
    <citation type="submission" date="2021-05" db="EMBL/GenBank/DDBJ databases">
        <authorList>
            <person name="Pietrasiak N."/>
            <person name="Ward R."/>
            <person name="Stajich J.E."/>
            <person name="Kurbessoian T."/>
        </authorList>
    </citation>
    <scope>NUCLEOTIDE SEQUENCE</scope>
    <source>
        <strain evidence="2">GSE-TBD4-15B</strain>
    </source>
</reference>
<feature type="transmembrane region" description="Helical" evidence="1">
    <location>
        <begin position="31"/>
        <end position="51"/>
    </location>
</feature>
<keyword evidence="1" id="KW-1133">Transmembrane helix</keyword>